<name>A0A517QJ89_9PLAN</name>
<sequence length="42" mass="4770">MVLRPRTKLKKARKTKRCPKCGAMVGNKGKLVRCKKCAKKLL</sequence>
<organism evidence="1 2">
    <name type="scientific">Thalassoglobus polymorphus</name>
    <dbReference type="NCBI Taxonomy" id="2527994"/>
    <lineage>
        <taxon>Bacteria</taxon>
        <taxon>Pseudomonadati</taxon>
        <taxon>Planctomycetota</taxon>
        <taxon>Planctomycetia</taxon>
        <taxon>Planctomycetales</taxon>
        <taxon>Planctomycetaceae</taxon>
        <taxon>Thalassoglobus</taxon>
    </lineage>
</organism>
<dbReference type="KEGG" id="tpol:Mal48_09570"/>
<gene>
    <name evidence="1" type="ORF">Mal48_09570</name>
</gene>
<dbReference type="EMBL" id="CP036267">
    <property type="protein sequence ID" value="QDT31722.1"/>
    <property type="molecule type" value="Genomic_DNA"/>
</dbReference>
<evidence type="ECO:0000313" key="1">
    <source>
        <dbReference type="EMBL" id="QDT31722.1"/>
    </source>
</evidence>
<protein>
    <recommendedName>
        <fullName evidence="3">30S ribosomal protein S27ae</fullName>
    </recommendedName>
</protein>
<accession>A0A517QJ89</accession>
<evidence type="ECO:0008006" key="3">
    <source>
        <dbReference type="Google" id="ProtNLM"/>
    </source>
</evidence>
<evidence type="ECO:0000313" key="2">
    <source>
        <dbReference type="Proteomes" id="UP000315724"/>
    </source>
</evidence>
<keyword evidence="2" id="KW-1185">Reference proteome</keyword>
<dbReference type="AlphaFoldDB" id="A0A517QJ89"/>
<reference evidence="1 2" key="1">
    <citation type="submission" date="2019-02" db="EMBL/GenBank/DDBJ databases">
        <title>Deep-cultivation of Planctomycetes and their phenomic and genomic characterization uncovers novel biology.</title>
        <authorList>
            <person name="Wiegand S."/>
            <person name="Jogler M."/>
            <person name="Boedeker C."/>
            <person name="Pinto D."/>
            <person name="Vollmers J."/>
            <person name="Rivas-Marin E."/>
            <person name="Kohn T."/>
            <person name="Peeters S.H."/>
            <person name="Heuer A."/>
            <person name="Rast P."/>
            <person name="Oberbeckmann S."/>
            <person name="Bunk B."/>
            <person name="Jeske O."/>
            <person name="Meyerdierks A."/>
            <person name="Storesund J.E."/>
            <person name="Kallscheuer N."/>
            <person name="Luecker S."/>
            <person name="Lage O.M."/>
            <person name="Pohl T."/>
            <person name="Merkel B.J."/>
            <person name="Hornburger P."/>
            <person name="Mueller R.-W."/>
            <person name="Bruemmer F."/>
            <person name="Labrenz M."/>
            <person name="Spormann A.M."/>
            <person name="Op den Camp H."/>
            <person name="Overmann J."/>
            <person name="Amann R."/>
            <person name="Jetten M.S.M."/>
            <person name="Mascher T."/>
            <person name="Medema M.H."/>
            <person name="Devos D.P."/>
            <person name="Kaster A.-K."/>
            <person name="Ovreas L."/>
            <person name="Rohde M."/>
            <person name="Galperin M.Y."/>
            <person name="Jogler C."/>
        </authorList>
    </citation>
    <scope>NUCLEOTIDE SEQUENCE [LARGE SCALE GENOMIC DNA]</scope>
    <source>
        <strain evidence="1 2">Mal48</strain>
    </source>
</reference>
<proteinExistence type="predicted"/>
<dbReference type="Proteomes" id="UP000315724">
    <property type="component" value="Chromosome"/>
</dbReference>